<feature type="transmembrane region" description="Helical" evidence="1">
    <location>
        <begin position="257"/>
        <end position="279"/>
    </location>
</feature>
<organism evidence="2">
    <name type="scientific">hydrothermal vent metagenome</name>
    <dbReference type="NCBI Taxonomy" id="652676"/>
    <lineage>
        <taxon>unclassified sequences</taxon>
        <taxon>metagenomes</taxon>
        <taxon>ecological metagenomes</taxon>
    </lineage>
</organism>
<feature type="transmembrane region" description="Helical" evidence="1">
    <location>
        <begin position="12"/>
        <end position="35"/>
    </location>
</feature>
<proteinExistence type="predicted"/>
<feature type="transmembrane region" description="Helical" evidence="1">
    <location>
        <begin position="138"/>
        <end position="160"/>
    </location>
</feature>
<reference evidence="2" key="1">
    <citation type="submission" date="2016-10" db="EMBL/GenBank/DDBJ databases">
        <authorList>
            <person name="de Groot N.N."/>
        </authorList>
    </citation>
    <scope>NUCLEOTIDE SEQUENCE</scope>
</reference>
<accession>A0A1W1D313</accession>
<gene>
    <name evidence="2" type="ORF">MNB_SM-3-171</name>
</gene>
<evidence type="ECO:0000313" key="2">
    <source>
        <dbReference type="EMBL" id="SFV74827.1"/>
    </source>
</evidence>
<feature type="transmembrane region" description="Helical" evidence="1">
    <location>
        <begin position="291"/>
        <end position="310"/>
    </location>
</feature>
<dbReference type="AlphaFoldDB" id="A0A1W1D313"/>
<protein>
    <submittedName>
        <fullName evidence="2">Possible membrane protein</fullName>
    </submittedName>
</protein>
<feature type="transmembrane region" description="Helical" evidence="1">
    <location>
        <begin position="98"/>
        <end position="118"/>
    </location>
</feature>
<keyword evidence="1" id="KW-1133">Transmembrane helix</keyword>
<dbReference type="EMBL" id="FPHP01000005">
    <property type="protein sequence ID" value="SFV74827.1"/>
    <property type="molecule type" value="Genomic_DNA"/>
</dbReference>
<feature type="transmembrane region" description="Helical" evidence="1">
    <location>
        <begin position="56"/>
        <end position="76"/>
    </location>
</feature>
<feature type="transmembrane region" description="Helical" evidence="1">
    <location>
        <begin position="214"/>
        <end position="237"/>
    </location>
</feature>
<evidence type="ECO:0000256" key="1">
    <source>
        <dbReference type="SAM" id="Phobius"/>
    </source>
</evidence>
<sequence>MILQPEVLTLMILNAIIAFFAIIAFILSVKIYLFWDIEATTKQQYQLEKQSYLNATIIKYIFMIKLPLFLFFIFTLDDISHLLTGAMCAAGVVNATKYGMYLLMLKIFNLYIFAYWLYLHFIDIKYENLPFTKQKSFLFIFAFFLLMIETVVEYLMFSGIDVNKMVSCCGTLFSSSATSYISNLFTIPLPLLLAFFYGVYFLMLMTYFFQNRYLFAFLNFLFIFASIISLIIFFGTYIYELPTHHCPFCMLQKDYHYIGYLLYSFLYVGTFYGMMVGLSPFYLQKNYKLSIIFNSFYTIIVTTYPIIFYIKNGVFL</sequence>
<keyword evidence="1" id="KW-0812">Transmembrane</keyword>
<feature type="transmembrane region" description="Helical" evidence="1">
    <location>
        <begin position="180"/>
        <end position="202"/>
    </location>
</feature>
<name>A0A1W1D313_9ZZZZ</name>
<keyword evidence="1" id="KW-0472">Membrane</keyword>